<proteinExistence type="inferred from homology"/>
<dbReference type="eggNOG" id="KOG1065">
    <property type="taxonomic scope" value="Eukaryota"/>
</dbReference>
<accession>A0A1I7TS24</accession>
<dbReference type="Gene3D" id="3.20.20.80">
    <property type="entry name" value="Glycosidases"/>
    <property type="match status" value="1"/>
</dbReference>
<reference evidence="8" key="1">
    <citation type="submission" date="2016-11" db="UniProtKB">
        <authorList>
            <consortium name="WormBaseParasite"/>
        </authorList>
    </citation>
    <scope>IDENTIFICATION</scope>
</reference>
<evidence type="ECO:0000259" key="6">
    <source>
        <dbReference type="Pfam" id="PF21365"/>
    </source>
</evidence>
<name>A0A1I7TS24_9PELO</name>
<evidence type="ECO:0000256" key="1">
    <source>
        <dbReference type="ARBA" id="ARBA00007806"/>
    </source>
</evidence>
<dbReference type="STRING" id="1561998.A0A1I7TS24"/>
<feature type="domain" description="Glycosyl hydrolase family 31 C-terminal" evidence="6">
    <location>
        <begin position="81"/>
        <end position="170"/>
    </location>
</feature>
<dbReference type="GO" id="GO:0005975">
    <property type="term" value="P:carbohydrate metabolic process"/>
    <property type="evidence" value="ECO:0007669"/>
    <property type="project" value="InterPro"/>
</dbReference>
<dbReference type="InterPro" id="IPR000322">
    <property type="entry name" value="Glyco_hydro_31_TIM"/>
</dbReference>
<evidence type="ECO:0000313" key="7">
    <source>
        <dbReference type="Proteomes" id="UP000095282"/>
    </source>
</evidence>
<dbReference type="InterPro" id="IPR017853">
    <property type="entry name" value="GH"/>
</dbReference>
<evidence type="ECO:0000256" key="2">
    <source>
        <dbReference type="ARBA" id="ARBA00022801"/>
    </source>
</evidence>
<organism evidence="7 8">
    <name type="scientific">Caenorhabditis tropicalis</name>
    <dbReference type="NCBI Taxonomy" id="1561998"/>
    <lineage>
        <taxon>Eukaryota</taxon>
        <taxon>Metazoa</taxon>
        <taxon>Ecdysozoa</taxon>
        <taxon>Nematoda</taxon>
        <taxon>Chromadorea</taxon>
        <taxon>Rhabditida</taxon>
        <taxon>Rhabditina</taxon>
        <taxon>Rhabditomorpha</taxon>
        <taxon>Rhabditoidea</taxon>
        <taxon>Rhabditidae</taxon>
        <taxon>Peloderinae</taxon>
        <taxon>Caenorhabditis</taxon>
    </lineage>
</organism>
<dbReference type="InterPro" id="IPR013780">
    <property type="entry name" value="Glyco_hydro_b"/>
</dbReference>
<keyword evidence="2 4" id="KW-0378">Hydrolase</keyword>
<sequence>MEYVGSDVCGFIGTTTEELCLRWQQMGAFHSFFRNHNTIGAPAQDPAVWPSVAAATKQANLFRYQYLPYLFSLHFVASQSGASVIRPVFFEFPTDAETFNLGYEFMWGPRMLVSPVIYQGTTSVNVYLPTDTWYSLFDYKYGSIISPGYTTVPAPTTSRIPVFVRGMSVIPRQTPSTTTTATRQNPFELLIAPCSMGKGLGTLYWDDGETIVNDFNSHDYHQFDFIYNTTSTGGLLTINHSKKSSKISLPTLDIIEIFNYPKAPNFRSFTINGKTVNINVQQSTYSGITKTLYISTQGLIDLTSSDSIVLQWSNVGSSVFEVPSVSGVDNGKMKALNTNRYEELYF</sequence>
<dbReference type="InterPro" id="IPR048395">
    <property type="entry name" value="Glyco_hydro_31_C"/>
</dbReference>
<dbReference type="WBParaSite" id="Csp11.Scaffold629.g11207.t1">
    <property type="protein sequence ID" value="Csp11.Scaffold629.g11207.t1"/>
    <property type="gene ID" value="Csp11.Scaffold629.g11207"/>
</dbReference>
<dbReference type="Proteomes" id="UP000095282">
    <property type="component" value="Unplaced"/>
</dbReference>
<keyword evidence="3 4" id="KW-0326">Glycosidase</keyword>
<dbReference type="GO" id="GO:0004558">
    <property type="term" value="F:alpha-1,4-glucosidase activity"/>
    <property type="evidence" value="ECO:0007669"/>
    <property type="project" value="TreeGrafter"/>
</dbReference>
<protein>
    <submittedName>
        <fullName evidence="8">Lysosomal alpha-glucosidase</fullName>
    </submittedName>
</protein>
<dbReference type="PANTHER" id="PTHR22762">
    <property type="entry name" value="ALPHA-GLUCOSIDASE"/>
    <property type="match status" value="1"/>
</dbReference>
<feature type="domain" description="Glycoside hydrolase family 31 TIM barrel" evidence="5">
    <location>
        <begin position="1"/>
        <end position="73"/>
    </location>
</feature>
<dbReference type="AlphaFoldDB" id="A0A1I7TS24"/>
<evidence type="ECO:0000313" key="8">
    <source>
        <dbReference type="WBParaSite" id="Csp11.Scaffold629.g11207.t1"/>
    </source>
</evidence>
<dbReference type="Pfam" id="PF21365">
    <property type="entry name" value="Glyco_hydro_31_3rd"/>
    <property type="match status" value="1"/>
</dbReference>
<dbReference type="Gene3D" id="2.60.40.1180">
    <property type="entry name" value="Golgi alpha-mannosidase II"/>
    <property type="match status" value="2"/>
</dbReference>
<evidence type="ECO:0000256" key="3">
    <source>
        <dbReference type="ARBA" id="ARBA00023295"/>
    </source>
</evidence>
<dbReference type="SUPFAM" id="SSF51445">
    <property type="entry name" value="(Trans)glycosidases"/>
    <property type="match status" value="1"/>
</dbReference>
<evidence type="ECO:0000256" key="4">
    <source>
        <dbReference type="RuleBase" id="RU361185"/>
    </source>
</evidence>
<dbReference type="Pfam" id="PF01055">
    <property type="entry name" value="Glyco_hydro_31_2nd"/>
    <property type="match status" value="1"/>
</dbReference>
<dbReference type="SUPFAM" id="SSF51011">
    <property type="entry name" value="Glycosyl hydrolase domain"/>
    <property type="match status" value="1"/>
</dbReference>
<dbReference type="FunFam" id="2.60.40.1180:FF:000023">
    <property type="entry name" value="neutral alpha-glucosidase AB isoform X2"/>
    <property type="match status" value="1"/>
</dbReference>
<comment type="similarity">
    <text evidence="1 4">Belongs to the glycosyl hydrolase 31 family.</text>
</comment>
<keyword evidence="7" id="KW-1185">Reference proteome</keyword>
<evidence type="ECO:0000259" key="5">
    <source>
        <dbReference type="Pfam" id="PF01055"/>
    </source>
</evidence>
<dbReference type="PANTHER" id="PTHR22762:SF133">
    <property type="entry name" value="P-TYPE DOMAIN-CONTAINING PROTEIN"/>
    <property type="match status" value="1"/>
</dbReference>